<dbReference type="Proteomes" id="UP000054549">
    <property type="component" value="Unassembled WGS sequence"/>
</dbReference>
<evidence type="ECO:0000313" key="2">
    <source>
        <dbReference type="Proteomes" id="UP000054549"/>
    </source>
</evidence>
<accession>A0A0C2STY3</accession>
<dbReference type="InParanoid" id="A0A0C2STY3"/>
<keyword evidence="2" id="KW-1185">Reference proteome</keyword>
<dbReference type="HOGENOM" id="CLU_1992044_0_0_1"/>
<organism evidence="1 2">
    <name type="scientific">Amanita muscaria (strain Koide BX008)</name>
    <dbReference type="NCBI Taxonomy" id="946122"/>
    <lineage>
        <taxon>Eukaryota</taxon>
        <taxon>Fungi</taxon>
        <taxon>Dikarya</taxon>
        <taxon>Basidiomycota</taxon>
        <taxon>Agaricomycotina</taxon>
        <taxon>Agaricomycetes</taxon>
        <taxon>Agaricomycetidae</taxon>
        <taxon>Agaricales</taxon>
        <taxon>Pluteineae</taxon>
        <taxon>Amanitaceae</taxon>
        <taxon>Amanita</taxon>
    </lineage>
</organism>
<dbReference type="EMBL" id="KN818234">
    <property type="protein sequence ID" value="KIL66845.1"/>
    <property type="molecule type" value="Genomic_DNA"/>
</dbReference>
<name>A0A0C2STY3_AMAMK</name>
<proteinExistence type="predicted"/>
<reference evidence="1 2" key="1">
    <citation type="submission" date="2014-04" db="EMBL/GenBank/DDBJ databases">
        <title>Evolutionary Origins and Diversification of the Mycorrhizal Mutualists.</title>
        <authorList>
            <consortium name="DOE Joint Genome Institute"/>
            <consortium name="Mycorrhizal Genomics Consortium"/>
            <person name="Kohler A."/>
            <person name="Kuo A."/>
            <person name="Nagy L.G."/>
            <person name="Floudas D."/>
            <person name="Copeland A."/>
            <person name="Barry K.W."/>
            <person name="Cichocki N."/>
            <person name="Veneault-Fourrey C."/>
            <person name="LaButti K."/>
            <person name="Lindquist E.A."/>
            <person name="Lipzen A."/>
            <person name="Lundell T."/>
            <person name="Morin E."/>
            <person name="Murat C."/>
            <person name="Riley R."/>
            <person name="Ohm R."/>
            <person name="Sun H."/>
            <person name="Tunlid A."/>
            <person name="Henrissat B."/>
            <person name="Grigoriev I.V."/>
            <person name="Hibbett D.S."/>
            <person name="Martin F."/>
        </authorList>
    </citation>
    <scope>NUCLEOTIDE SEQUENCE [LARGE SCALE GENOMIC DNA]</scope>
    <source>
        <strain evidence="1 2">Koide BX008</strain>
    </source>
</reference>
<sequence>MIAPSIVHKYLAVDKPSIQVPIFLLRVLSLSVITLLIPSDQQHETNTDLRMDTWLPIAIVSRRRTSALTGITSHTRQETNTGLYESFSDTHLLIWVSVSLCNAGDKDIMLVFGMLANWFNCKTRY</sequence>
<evidence type="ECO:0000313" key="1">
    <source>
        <dbReference type="EMBL" id="KIL66845.1"/>
    </source>
</evidence>
<gene>
    <name evidence="1" type="ORF">M378DRAFT_352512</name>
</gene>
<protein>
    <submittedName>
        <fullName evidence="1">Uncharacterized protein</fullName>
    </submittedName>
</protein>
<dbReference type="AlphaFoldDB" id="A0A0C2STY3"/>